<accession>A0A1B2DIQ6</accession>
<feature type="chain" id="PRO_5008534902" evidence="7">
    <location>
        <begin position="34"/>
        <end position="339"/>
    </location>
</feature>
<name>A0A1B2DIQ6_9BACL</name>
<reference evidence="9" key="1">
    <citation type="submission" date="2016-08" db="EMBL/GenBank/DDBJ databases">
        <title>Complete Genome Seqeunce of Paenibacillus sp. BIHB 4019 from tea rhizoplane.</title>
        <authorList>
            <person name="Thakur R."/>
            <person name="Swarnkar M.K."/>
            <person name="Gulati A."/>
        </authorList>
    </citation>
    <scope>NUCLEOTIDE SEQUENCE [LARGE SCALE GENOMIC DNA]</scope>
    <source>
        <strain evidence="9">BIHB4019</strain>
    </source>
</reference>
<sequence length="339" mass="35911">MLSRFGFLKGKSQVTLIALLALTLLLAACGGNAATNNTAGSAAPSASPEASAEASEAPAADKVVTDAMGHEVTIPGNPQRILASYLEDPVVTLGKIPVAQWTVGSNSIQQYLQGSLKDVPTIAYDLPVEAVASFSPDLIIIGEESAVQKGLYEQYAKIAPTYVLGNATNIDWRKTLLTIGDLLNNKAGAEQAIADYDQKAADAKAKIQAAVGEKSAAVFWLTQKNFYMVDEVVSSGAVLYQDLGLKTPNLVTEVPVETRGNWNPVSLEKLAELDADYIFLLDSDKQAGDTSIIDGPIWQGLPAVKAGNVIELDSSSSWLYKGKIANGQIIDDVLKAMVK</sequence>
<evidence type="ECO:0000256" key="4">
    <source>
        <dbReference type="ARBA" id="ARBA00022729"/>
    </source>
</evidence>
<dbReference type="EMBL" id="CP016808">
    <property type="protein sequence ID" value="ANY67604.1"/>
    <property type="molecule type" value="Genomic_DNA"/>
</dbReference>
<dbReference type="AlphaFoldDB" id="A0A1B2DIQ6"/>
<dbReference type="InterPro" id="IPR051313">
    <property type="entry name" value="Bact_iron-sidero_bind"/>
</dbReference>
<protein>
    <submittedName>
        <fullName evidence="9">ABC transporter substrate-binding protein</fullName>
    </submittedName>
</protein>
<dbReference type="SUPFAM" id="SSF53807">
    <property type="entry name" value="Helical backbone' metal receptor"/>
    <property type="match status" value="1"/>
</dbReference>
<comment type="similarity">
    <text evidence="2">Belongs to the bacterial solute-binding protein 8 family.</text>
</comment>
<feature type="region of interest" description="Disordered" evidence="6">
    <location>
        <begin position="37"/>
        <end position="60"/>
    </location>
</feature>
<evidence type="ECO:0000256" key="6">
    <source>
        <dbReference type="SAM" id="MobiDB-lite"/>
    </source>
</evidence>
<dbReference type="Gene3D" id="3.40.50.1980">
    <property type="entry name" value="Nitrogenase molybdenum iron protein domain"/>
    <property type="match status" value="2"/>
</dbReference>
<dbReference type="GO" id="GO:0030288">
    <property type="term" value="C:outer membrane-bounded periplasmic space"/>
    <property type="evidence" value="ECO:0007669"/>
    <property type="project" value="TreeGrafter"/>
</dbReference>
<keyword evidence="3" id="KW-0813">Transport</keyword>
<dbReference type="CDD" id="cd01138">
    <property type="entry name" value="FeuA"/>
    <property type="match status" value="1"/>
</dbReference>
<evidence type="ECO:0000256" key="3">
    <source>
        <dbReference type="ARBA" id="ARBA00022448"/>
    </source>
</evidence>
<feature type="coiled-coil region" evidence="5">
    <location>
        <begin position="179"/>
        <end position="213"/>
    </location>
</feature>
<feature type="domain" description="Fe/B12 periplasmic-binding" evidence="8">
    <location>
        <begin position="78"/>
        <end position="339"/>
    </location>
</feature>
<evidence type="ECO:0000259" key="8">
    <source>
        <dbReference type="PROSITE" id="PS50983"/>
    </source>
</evidence>
<dbReference type="PANTHER" id="PTHR30532:SF29">
    <property type="entry name" value="FE(3+) DICITRATE-BINDING PERIPLASMIC PROTEIN"/>
    <property type="match status" value="1"/>
</dbReference>
<keyword evidence="5" id="KW-0175">Coiled coil</keyword>
<organism evidence="9">
    <name type="scientific">Paenibacillus sp. BIHB 4019</name>
    <dbReference type="NCBI Taxonomy" id="1870819"/>
    <lineage>
        <taxon>Bacteria</taxon>
        <taxon>Bacillati</taxon>
        <taxon>Bacillota</taxon>
        <taxon>Bacilli</taxon>
        <taxon>Bacillales</taxon>
        <taxon>Paenibacillaceae</taxon>
        <taxon>Paenibacillus</taxon>
    </lineage>
</organism>
<evidence type="ECO:0000313" key="9">
    <source>
        <dbReference type="EMBL" id="ANY67604.1"/>
    </source>
</evidence>
<dbReference type="RefSeq" id="WP_099518789.1">
    <property type="nucleotide sequence ID" value="NZ_CP016808.1"/>
</dbReference>
<feature type="signal peptide" evidence="7">
    <location>
        <begin position="1"/>
        <end position="33"/>
    </location>
</feature>
<evidence type="ECO:0000256" key="2">
    <source>
        <dbReference type="ARBA" id="ARBA00008814"/>
    </source>
</evidence>
<gene>
    <name evidence="9" type="ORF">BBD42_14805</name>
</gene>
<evidence type="ECO:0000256" key="5">
    <source>
        <dbReference type="SAM" id="Coils"/>
    </source>
</evidence>
<evidence type="ECO:0000256" key="1">
    <source>
        <dbReference type="ARBA" id="ARBA00004196"/>
    </source>
</evidence>
<evidence type="ECO:0000256" key="7">
    <source>
        <dbReference type="SAM" id="SignalP"/>
    </source>
</evidence>
<dbReference type="PANTHER" id="PTHR30532">
    <property type="entry name" value="IRON III DICITRATE-BINDING PERIPLASMIC PROTEIN"/>
    <property type="match status" value="1"/>
</dbReference>
<keyword evidence="4 7" id="KW-0732">Signal</keyword>
<proteinExistence type="inferred from homology"/>
<dbReference type="PROSITE" id="PS50983">
    <property type="entry name" value="FE_B12_PBP"/>
    <property type="match status" value="1"/>
</dbReference>
<dbReference type="InterPro" id="IPR002491">
    <property type="entry name" value="ABC_transptr_periplasmic_BD"/>
</dbReference>
<dbReference type="GO" id="GO:1901678">
    <property type="term" value="P:iron coordination entity transport"/>
    <property type="evidence" value="ECO:0007669"/>
    <property type="project" value="UniProtKB-ARBA"/>
</dbReference>
<dbReference type="Pfam" id="PF01497">
    <property type="entry name" value="Peripla_BP_2"/>
    <property type="match status" value="1"/>
</dbReference>
<dbReference type="PROSITE" id="PS51257">
    <property type="entry name" value="PROKAR_LIPOPROTEIN"/>
    <property type="match status" value="1"/>
</dbReference>
<comment type="subcellular location">
    <subcellularLocation>
        <location evidence="1">Cell envelope</location>
    </subcellularLocation>
</comment>